<dbReference type="GO" id="GO:0005634">
    <property type="term" value="C:nucleus"/>
    <property type="evidence" value="ECO:0007669"/>
    <property type="project" value="TreeGrafter"/>
</dbReference>
<dbReference type="Proteomes" id="UP001054889">
    <property type="component" value="Unassembled WGS sequence"/>
</dbReference>
<organism evidence="5 6">
    <name type="scientific">Eleusine coracana subsp. coracana</name>
    <dbReference type="NCBI Taxonomy" id="191504"/>
    <lineage>
        <taxon>Eukaryota</taxon>
        <taxon>Viridiplantae</taxon>
        <taxon>Streptophyta</taxon>
        <taxon>Embryophyta</taxon>
        <taxon>Tracheophyta</taxon>
        <taxon>Spermatophyta</taxon>
        <taxon>Magnoliopsida</taxon>
        <taxon>Liliopsida</taxon>
        <taxon>Poales</taxon>
        <taxon>Poaceae</taxon>
        <taxon>PACMAD clade</taxon>
        <taxon>Chloridoideae</taxon>
        <taxon>Cynodonteae</taxon>
        <taxon>Eleusininae</taxon>
        <taxon>Eleusine</taxon>
    </lineage>
</organism>
<evidence type="ECO:0000256" key="2">
    <source>
        <dbReference type="ARBA" id="ARBA00023163"/>
    </source>
</evidence>
<dbReference type="EMBL" id="BQKI01000021">
    <property type="protein sequence ID" value="GJN12052.1"/>
    <property type="molecule type" value="Genomic_DNA"/>
</dbReference>
<accession>A0AAV5DP04</accession>
<name>A0AAV5DP04_ELECO</name>
<dbReference type="AlphaFoldDB" id="A0AAV5DP04"/>
<keyword evidence="1" id="KW-0805">Transcription regulation</keyword>
<protein>
    <submittedName>
        <fullName evidence="5">Uncharacterized protein</fullName>
    </submittedName>
</protein>
<proteinExistence type="predicted"/>
<keyword evidence="6" id="KW-1185">Reference proteome</keyword>
<dbReference type="GO" id="GO:0031490">
    <property type="term" value="F:chromatin DNA binding"/>
    <property type="evidence" value="ECO:0007669"/>
    <property type="project" value="TreeGrafter"/>
</dbReference>
<dbReference type="PANTHER" id="PTHR22597:SF0">
    <property type="entry name" value="POLYCOMB PROTEIN SUZ12"/>
    <property type="match status" value="1"/>
</dbReference>
<reference evidence="5" key="1">
    <citation type="journal article" date="2018" name="DNA Res.">
        <title>Multiple hybrid de novo genome assembly of finger millet, an orphan allotetraploid crop.</title>
        <authorList>
            <person name="Hatakeyama M."/>
            <person name="Aluri S."/>
            <person name="Balachadran M.T."/>
            <person name="Sivarajan S.R."/>
            <person name="Patrignani A."/>
            <person name="Gruter S."/>
            <person name="Poveda L."/>
            <person name="Shimizu-Inatsugi R."/>
            <person name="Baeten J."/>
            <person name="Francoijs K.J."/>
            <person name="Nataraja K.N."/>
            <person name="Reddy Y.A.N."/>
            <person name="Phadnis S."/>
            <person name="Ravikumar R.L."/>
            <person name="Schlapbach R."/>
            <person name="Sreeman S.M."/>
            <person name="Shimizu K.K."/>
        </authorList>
    </citation>
    <scope>NUCLEOTIDE SEQUENCE</scope>
</reference>
<evidence type="ECO:0000259" key="3">
    <source>
        <dbReference type="Pfam" id="PF23320"/>
    </source>
</evidence>
<comment type="caution">
    <text evidence="5">The sequence shown here is derived from an EMBL/GenBank/DDBJ whole genome shotgun (WGS) entry which is preliminary data.</text>
</comment>
<dbReference type="Pfam" id="PF23320">
    <property type="entry name" value="Zn_SUZ12"/>
    <property type="match status" value="1"/>
</dbReference>
<reference evidence="5" key="2">
    <citation type="submission" date="2021-12" db="EMBL/GenBank/DDBJ databases">
        <title>Resequencing data analysis of finger millet.</title>
        <authorList>
            <person name="Hatakeyama M."/>
            <person name="Aluri S."/>
            <person name="Balachadran M.T."/>
            <person name="Sivarajan S.R."/>
            <person name="Poveda L."/>
            <person name="Shimizu-Inatsugi R."/>
            <person name="Schlapbach R."/>
            <person name="Sreeman S.M."/>
            <person name="Shimizu K.K."/>
        </authorList>
    </citation>
    <scope>NUCLEOTIDE SEQUENCE</scope>
</reference>
<feature type="domain" description="Polycomb protein SUZ12-like zinc finger" evidence="3">
    <location>
        <begin position="187"/>
        <end position="253"/>
    </location>
</feature>
<evidence type="ECO:0000313" key="5">
    <source>
        <dbReference type="EMBL" id="GJN12052.1"/>
    </source>
</evidence>
<sequence>MLAAVASAAGRRRLRNVGYADGSDSSAEQICQLSRDELPSDTAEKGLAFYCEPVILYHSIQERAKHNERNDASGQWLELEAHIAHSRNYQAPGGPSELKGKCFWGKIPVSFLRSSLDNCADLILGRPHKFASTIVMSPGFIECSYHLQVSIFAEEAGAKDVFNSPYSFYSYSSVPPSSLDFVRLRVGNVFFNYMYGNNICRTEVTEDFTCPFCLMKCGNFKGLEYHLLSSHDLFNFEFKISEKHQAVNVSLKYHNRTAELFPESVDPRHGTFSYFSKYKKYGRLVAGTEMIDPSKATEMIAPSETTEVVKSGTEMVDPSKATEMIAPSETTVVVKSGTEMIDPSKATEMIAPSETTEVVKSGTEMIDPSKATEMIAPSETTEVAK</sequence>
<evidence type="ECO:0000259" key="4">
    <source>
        <dbReference type="Pfam" id="PF24663"/>
    </source>
</evidence>
<dbReference type="PANTHER" id="PTHR22597">
    <property type="entry name" value="POLYCOMB GROUP PROTEIN"/>
    <property type="match status" value="1"/>
</dbReference>
<dbReference type="Pfam" id="PF24663">
    <property type="entry name" value="DUF7651"/>
    <property type="match status" value="1"/>
</dbReference>
<feature type="domain" description="DUF7651" evidence="4">
    <location>
        <begin position="86"/>
        <end position="145"/>
    </location>
</feature>
<evidence type="ECO:0000256" key="1">
    <source>
        <dbReference type="ARBA" id="ARBA00023015"/>
    </source>
</evidence>
<dbReference type="CDD" id="cd21749">
    <property type="entry name" value="ZnB-Zn_EMF2-like"/>
    <property type="match status" value="1"/>
</dbReference>
<gene>
    <name evidence="5" type="primary">ga30296</name>
    <name evidence="5" type="ORF">PR202_ga30296</name>
</gene>
<evidence type="ECO:0000313" key="6">
    <source>
        <dbReference type="Proteomes" id="UP001054889"/>
    </source>
</evidence>
<dbReference type="InterPro" id="IPR056068">
    <property type="entry name" value="EMF2-like_DUF7651"/>
</dbReference>
<dbReference type="InterPro" id="IPR057540">
    <property type="entry name" value="Znf_SUZ12"/>
</dbReference>
<keyword evidence="2" id="KW-0804">Transcription</keyword>